<keyword evidence="1" id="KW-0812">Transmembrane</keyword>
<gene>
    <name evidence="2" type="ORF">HMPREF9698_00681</name>
</gene>
<dbReference type="Proteomes" id="UP000009875">
    <property type="component" value="Unassembled WGS sequence"/>
</dbReference>
<dbReference type="EMBL" id="AGXA01000016">
    <property type="protein sequence ID" value="EKU93733.1"/>
    <property type="molecule type" value="Genomic_DNA"/>
</dbReference>
<keyword evidence="1" id="KW-0472">Membrane</keyword>
<dbReference type="AlphaFoldDB" id="K9EAJ8"/>
<reference evidence="2 3" key="1">
    <citation type="submission" date="2012-09" db="EMBL/GenBank/DDBJ databases">
        <title>The Genome Sequence of Alloiococcus otitis ATCC 51267.</title>
        <authorList>
            <consortium name="The Broad Institute Genome Sequencing Platform"/>
            <person name="Earl A."/>
            <person name="Ward D."/>
            <person name="Feldgarden M."/>
            <person name="Gevers D."/>
            <person name="Huys G."/>
            <person name="Walker B."/>
            <person name="Young S.K."/>
            <person name="Zeng Q."/>
            <person name="Gargeya S."/>
            <person name="Fitzgerald M."/>
            <person name="Haas B."/>
            <person name="Abouelleil A."/>
            <person name="Alvarado L."/>
            <person name="Arachchi H.M."/>
            <person name="Berlin A.M."/>
            <person name="Chapman S.B."/>
            <person name="Goldberg J."/>
            <person name="Griggs A."/>
            <person name="Gujja S."/>
            <person name="Hansen M."/>
            <person name="Howarth C."/>
            <person name="Imamovic A."/>
            <person name="Larimer J."/>
            <person name="McCowen C."/>
            <person name="Montmayeur A."/>
            <person name="Murphy C."/>
            <person name="Neiman D."/>
            <person name="Pearson M."/>
            <person name="Priest M."/>
            <person name="Roberts A."/>
            <person name="Saif S."/>
            <person name="Shea T."/>
            <person name="Sisk P."/>
            <person name="Sykes S."/>
            <person name="Wortman J."/>
            <person name="Nusbaum C."/>
            <person name="Birren B."/>
        </authorList>
    </citation>
    <scope>NUCLEOTIDE SEQUENCE [LARGE SCALE GENOMIC DNA]</scope>
    <source>
        <strain evidence="2 3">ATCC 51267</strain>
    </source>
</reference>
<evidence type="ECO:0008006" key="4">
    <source>
        <dbReference type="Google" id="ProtNLM"/>
    </source>
</evidence>
<organism evidence="2 3">
    <name type="scientific">Alloiococcus otitis ATCC 51267</name>
    <dbReference type="NCBI Taxonomy" id="883081"/>
    <lineage>
        <taxon>Bacteria</taxon>
        <taxon>Bacillati</taxon>
        <taxon>Bacillota</taxon>
        <taxon>Bacilli</taxon>
        <taxon>Lactobacillales</taxon>
        <taxon>Carnobacteriaceae</taxon>
        <taxon>Alloiococcus</taxon>
    </lineage>
</organism>
<keyword evidence="1" id="KW-1133">Transmembrane helix</keyword>
<feature type="transmembrane region" description="Helical" evidence="1">
    <location>
        <begin position="15"/>
        <end position="36"/>
    </location>
</feature>
<accession>K9EAJ8</accession>
<dbReference type="eggNOG" id="ENOG502ZGSB">
    <property type="taxonomic scope" value="Bacteria"/>
</dbReference>
<evidence type="ECO:0000313" key="2">
    <source>
        <dbReference type="EMBL" id="EKU93733.1"/>
    </source>
</evidence>
<dbReference type="HOGENOM" id="CLU_741114_0_0_9"/>
<name>K9EAJ8_9LACT</name>
<comment type="caution">
    <text evidence="2">The sequence shown here is derived from an EMBL/GenBank/DDBJ whole genome shotgun (WGS) entry which is preliminary data.</text>
</comment>
<sequence>MYDLFHIQLNVKKHLLFYFLFSLELILCFTLILIGFDENKAYKERQELYTIESQNDLYSLTDESLFMTDLSLHDHINDLNAMNLIYGHVSHGEYINASGQVASFKIIEASESFFTDILKISPDKNSAYLSQNLNQKVKRNKGMLNDGIRLENDTLVLDNLKLNLEDLPANKTSYKQAIPTNVFEFGDIQIRESVFVLMQPTIVGKADQTFLKLKNVPNQPSIENNLAELLNREVYVTDLLADFEKGSNSQAAFVRLFAWISTIAILIVIFGTSSMFLIFVKERKEKNKIQYFYGACLFRLRIQLFLELFFIMWVSMIVSQVCATLFESILSSPYYLIRPQINSFIGLSIFCLVVSFGITIFASRGFEWEKIYS</sequence>
<evidence type="ECO:0000256" key="1">
    <source>
        <dbReference type="SAM" id="Phobius"/>
    </source>
</evidence>
<dbReference type="RefSeq" id="WP_003777376.1">
    <property type="nucleotide sequence ID" value="NZ_JH992958.1"/>
</dbReference>
<dbReference type="PATRIC" id="fig|883081.3.peg.682"/>
<feature type="transmembrane region" description="Helical" evidence="1">
    <location>
        <begin position="344"/>
        <end position="363"/>
    </location>
</feature>
<dbReference type="OrthoDB" id="3035011at2"/>
<evidence type="ECO:0000313" key="3">
    <source>
        <dbReference type="Proteomes" id="UP000009875"/>
    </source>
</evidence>
<protein>
    <recommendedName>
        <fullName evidence="4">ABC3 transporter permease protein domain-containing protein</fullName>
    </recommendedName>
</protein>
<dbReference type="STRING" id="883081.HMPREF9698_00681"/>
<proteinExistence type="predicted"/>
<feature type="transmembrane region" description="Helical" evidence="1">
    <location>
        <begin position="256"/>
        <end position="279"/>
    </location>
</feature>
<feature type="transmembrane region" description="Helical" evidence="1">
    <location>
        <begin position="317"/>
        <end position="337"/>
    </location>
</feature>
<keyword evidence="3" id="KW-1185">Reference proteome</keyword>